<proteinExistence type="predicted"/>
<evidence type="ECO:0000313" key="1">
    <source>
        <dbReference type="EMBL" id="MBX10718.1"/>
    </source>
</evidence>
<organism evidence="1">
    <name type="scientific">Rhizophora mucronata</name>
    <name type="common">Asiatic mangrove</name>
    <dbReference type="NCBI Taxonomy" id="61149"/>
    <lineage>
        <taxon>Eukaryota</taxon>
        <taxon>Viridiplantae</taxon>
        <taxon>Streptophyta</taxon>
        <taxon>Embryophyta</taxon>
        <taxon>Tracheophyta</taxon>
        <taxon>Spermatophyta</taxon>
        <taxon>Magnoliopsida</taxon>
        <taxon>eudicotyledons</taxon>
        <taxon>Gunneridae</taxon>
        <taxon>Pentapetalae</taxon>
        <taxon>rosids</taxon>
        <taxon>fabids</taxon>
        <taxon>Malpighiales</taxon>
        <taxon>Rhizophoraceae</taxon>
        <taxon>Rhizophora</taxon>
    </lineage>
</organism>
<dbReference type="EMBL" id="GGEC01030234">
    <property type="protein sequence ID" value="MBX10718.1"/>
    <property type="molecule type" value="Transcribed_RNA"/>
</dbReference>
<reference evidence="1" key="1">
    <citation type="submission" date="2018-02" db="EMBL/GenBank/DDBJ databases">
        <title>Rhizophora mucronata_Transcriptome.</title>
        <authorList>
            <person name="Meera S.P."/>
            <person name="Sreeshan A."/>
            <person name="Augustine A."/>
        </authorList>
    </citation>
    <scope>NUCLEOTIDE SEQUENCE</scope>
    <source>
        <tissue evidence="1">Leaf</tissue>
    </source>
</reference>
<dbReference type="AlphaFoldDB" id="A0A2P2KYF3"/>
<sequence>MIIPVSAYPCCLLRCNCHILVIFFFDQSKNNNNKGKKYL</sequence>
<name>A0A2P2KYF3_RHIMU</name>
<protein>
    <submittedName>
        <fullName evidence="1">Uncharacterized protein</fullName>
    </submittedName>
</protein>
<accession>A0A2P2KYF3</accession>